<accession>A0ABX6GLE0</accession>
<gene>
    <name evidence="1" type="ORF">FO014_09190</name>
</gene>
<name>A0ABX6GLE0_9GAMM</name>
<protein>
    <submittedName>
        <fullName evidence="1">Uncharacterized protein</fullName>
    </submittedName>
</protein>
<dbReference type="Proteomes" id="UP000430368">
    <property type="component" value="Chromosome"/>
</dbReference>
<keyword evidence="2" id="KW-1185">Reference proteome</keyword>
<organism evidence="1 2">
    <name type="scientific">Serratia rhizosphaerae</name>
    <dbReference type="NCBI Taxonomy" id="2597702"/>
    <lineage>
        <taxon>Bacteria</taxon>
        <taxon>Pseudomonadati</taxon>
        <taxon>Pseudomonadota</taxon>
        <taxon>Gammaproteobacteria</taxon>
        <taxon>Enterobacterales</taxon>
        <taxon>Yersiniaceae</taxon>
        <taxon>Serratia</taxon>
    </lineage>
</organism>
<proteinExistence type="predicted"/>
<evidence type="ECO:0000313" key="1">
    <source>
        <dbReference type="EMBL" id="QHA87108.1"/>
    </source>
</evidence>
<sequence>MTTYCWKRDQFNTLPIDRKGSNATHLLSPHPKRRIRGVNCPKHITRPVDSVVLFWPPSFLH</sequence>
<reference evidence="1 2" key="1">
    <citation type="submission" date="2019-07" db="EMBL/GenBank/DDBJ databases">
        <title>Serratia dokdonensis sp. nov., an elicitor of systemic resistance in Nicotiana Tabacum.</title>
        <authorList>
            <person name="Son J.-S."/>
            <person name="Hwang Y.-J."/>
            <person name="Lee S.-Y."/>
            <person name="Ghim S.-Y."/>
        </authorList>
    </citation>
    <scope>NUCLEOTIDE SEQUENCE [LARGE SCALE GENOMIC DNA]</scope>
    <source>
        <strain evidence="1 2">KUDC3025</strain>
    </source>
</reference>
<dbReference type="EMBL" id="CP041764">
    <property type="protein sequence ID" value="QHA87108.1"/>
    <property type="molecule type" value="Genomic_DNA"/>
</dbReference>
<evidence type="ECO:0000313" key="2">
    <source>
        <dbReference type="Proteomes" id="UP000430368"/>
    </source>
</evidence>